<evidence type="ECO:0000313" key="1">
    <source>
        <dbReference type="EMBL" id="EAY11514.1"/>
    </source>
</evidence>
<dbReference type="Pfam" id="PF12900">
    <property type="entry name" value="Pyridox_ox_2"/>
    <property type="match status" value="1"/>
</dbReference>
<dbReference type="RefSeq" id="XP_001323737.1">
    <property type="nucleotide sequence ID" value="XM_001323702.1"/>
</dbReference>
<proteinExistence type="predicted"/>
<dbReference type="InterPro" id="IPR024747">
    <property type="entry name" value="Pyridox_Oxase-rel"/>
</dbReference>
<dbReference type="Proteomes" id="UP000001542">
    <property type="component" value="Unassembled WGS sequence"/>
</dbReference>
<dbReference type="SUPFAM" id="SSF50475">
    <property type="entry name" value="FMN-binding split barrel"/>
    <property type="match status" value="1"/>
</dbReference>
<sequence>MLSSISRLGHVMRRGDREIKDLIQIKKFLKEQPYGVLCLNDHDKPYGIPLCYGFTWDKDEKFPTFYFHGAQSGRKIGAIKNNSDACLTISKPLKLVYFPGRPPCTATMNYESVIAEGKVELLTHKDEIKTALDSIITQFDIPLGKYKEASLKRTAVIKFITNSLSMKRNTALE</sequence>
<dbReference type="VEuPathDB" id="TrichDB:TVAGG3_0982400"/>
<keyword evidence="2" id="KW-1185">Reference proteome</keyword>
<dbReference type="VEuPathDB" id="TrichDB:TVAG_005890"/>
<accession>A2E6Z6</accession>
<dbReference type="SMR" id="A2E6Z6"/>
<reference evidence="1" key="1">
    <citation type="submission" date="2006-10" db="EMBL/GenBank/DDBJ databases">
        <authorList>
            <person name="Amadeo P."/>
            <person name="Zhao Q."/>
            <person name="Wortman J."/>
            <person name="Fraser-Liggett C."/>
            <person name="Carlton J."/>
        </authorList>
    </citation>
    <scope>NUCLEOTIDE SEQUENCE</scope>
    <source>
        <strain evidence="1">G3</strain>
    </source>
</reference>
<reference evidence="1" key="2">
    <citation type="journal article" date="2007" name="Science">
        <title>Draft genome sequence of the sexually transmitted pathogen Trichomonas vaginalis.</title>
        <authorList>
            <person name="Carlton J.M."/>
            <person name="Hirt R.P."/>
            <person name="Silva J.C."/>
            <person name="Delcher A.L."/>
            <person name="Schatz M."/>
            <person name="Zhao Q."/>
            <person name="Wortman J.R."/>
            <person name="Bidwell S.L."/>
            <person name="Alsmark U.C.M."/>
            <person name="Besteiro S."/>
            <person name="Sicheritz-Ponten T."/>
            <person name="Noel C.J."/>
            <person name="Dacks J.B."/>
            <person name="Foster P.G."/>
            <person name="Simillion C."/>
            <person name="Van de Peer Y."/>
            <person name="Miranda-Saavedra D."/>
            <person name="Barton G.J."/>
            <person name="Westrop G.D."/>
            <person name="Mueller S."/>
            <person name="Dessi D."/>
            <person name="Fiori P.L."/>
            <person name="Ren Q."/>
            <person name="Paulsen I."/>
            <person name="Zhang H."/>
            <person name="Bastida-Corcuera F.D."/>
            <person name="Simoes-Barbosa A."/>
            <person name="Brown M.T."/>
            <person name="Hayes R.D."/>
            <person name="Mukherjee M."/>
            <person name="Okumura C.Y."/>
            <person name="Schneider R."/>
            <person name="Smith A.J."/>
            <person name="Vanacova S."/>
            <person name="Villalvazo M."/>
            <person name="Haas B.J."/>
            <person name="Pertea M."/>
            <person name="Feldblyum T.V."/>
            <person name="Utterback T.R."/>
            <person name="Shu C.L."/>
            <person name="Osoegawa K."/>
            <person name="de Jong P.J."/>
            <person name="Hrdy I."/>
            <person name="Horvathova L."/>
            <person name="Zubacova Z."/>
            <person name="Dolezal P."/>
            <person name="Malik S.B."/>
            <person name="Logsdon J.M. Jr."/>
            <person name="Henze K."/>
            <person name="Gupta A."/>
            <person name="Wang C.C."/>
            <person name="Dunne R.L."/>
            <person name="Upcroft J.A."/>
            <person name="Upcroft P."/>
            <person name="White O."/>
            <person name="Salzberg S.L."/>
            <person name="Tang P."/>
            <person name="Chiu C.-H."/>
            <person name="Lee Y.-S."/>
            <person name="Embley T.M."/>
            <person name="Coombs G.H."/>
            <person name="Mottram J.C."/>
            <person name="Tachezy J."/>
            <person name="Fraser-Liggett C.M."/>
            <person name="Johnson P.J."/>
        </authorList>
    </citation>
    <scope>NUCLEOTIDE SEQUENCE [LARGE SCALE GENOMIC DNA]</scope>
    <source>
        <strain evidence="1">G3</strain>
    </source>
</reference>
<gene>
    <name evidence="1" type="ORF">TVAG_005890</name>
</gene>
<dbReference type="STRING" id="5722.A2E6Z6"/>
<dbReference type="AlphaFoldDB" id="A2E6Z6"/>
<dbReference type="PANTHER" id="PTHR34071">
    <property type="entry name" value="5-NITROIMIDAZOLE ANTIBIOTICS RESISTANCE PROTEIN, NIMA-FAMILY-RELATED PROTEIN-RELATED"/>
    <property type="match status" value="1"/>
</dbReference>
<dbReference type="KEGG" id="tva:4769466"/>
<protein>
    <submittedName>
        <fullName evidence="1">5-nitroimidazole antibiotic resistance protein, putative</fullName>
    </submittedName>
</protein>
<dbReference type="InterPro" id="IPR012349">
    <property type="entry name" value="Split_barrel_FMN-bd"/>
</dbReference>
<organism evidence="1 2">
    <name type="scientific">Trichomonas vaginalis (strain ATCC PRA-98 / G3)</name>
    <dbReference type="NCBI Taxonomy" id="412133"/>
    <lineage>
        <taxon>Eukaryota</taxon>
        <taxon>Metamonada</taxon>
        <taxon>Parabasalia</taxon>
        <taxon>Trichomonadida</taxon>
        <taxon>Trichomonadidae</taxon>
        <taxon>Trichomonas</taxon>
    </lineage>
</organism>
<dbReference type="EMBL" id="DS113317">
    <property type="protein sequence ID" value="EAY11514.1"/>
    <property type="molecule type" value="Genomic_DNA"/>
</dbReference>
<dbReference type="Gene3D" id="2.30.110.10">
    <property type="entry name" value="Electron Transport, Fmn-binding Protein, Chain A"/>
    <property type="match status" value="1"/>
</dbReference>
<evidence type="ECO:0000313" key="2">
    <source>
        <dbReference type="Proteomes" id="UP000001542"/>
    </source>
</evidence>
<dbReference type="InParanoid" id="A2E6Z6"/>
<dbReference type="PANTHER" id="PTHR34071:SF2">
    <property type="entry name" value="FLAVIN-NUCLEOTIDE-BINDING PROTEIN"/>
    <property type="match status" value="1"/>
</dbReference>
<name>A2E6Z6_TRIV3</name>